<accession>A0ABP1QCE1</accession>
<evidence type="ECO:0000313" key="2">
    <source>
        <dbReference type="Proteomes" id="UP001642540"/>
    </source>
</evidence>
<gene>
    <name evidence="1" type="ORF">ODALV1_LOCUS9806</name>
</gene>
<sequence length="231" mass="26566">MSDSEINILLFISSFFQASMGLTSLDLSINKLAHNECTVYVDASPHPVDRTILEEAFYKVIEDNQKTLDLLWVVKRSTIQIEGRVPANRAKFVADRVKYSTKSCNIIITDLIHISSHPSLYTGHEMFYFFLWSSWLYGVAGARNFPLNGKPTTVLALTYHRFWQVNIHYRDTAVTSPVPTFVLEYEQWSLFKIISCNWACIHCSIDKKIFDVENPFNPTLTKFLLDGFPQP</sequence>
<dbReference type="EMBL" id="CAXLJM020000030">
    <property type="protein sequence ID" value="CAL8097999.1"/>
    <property type="molecule type" value="Genomic_DNA"/>
</dbReference>
<comment type="caution">
    <text evidence="1">The sequence shown here is derived from an EMBL/GenBank/DDBJ whole genome shotgun (WGS) entry which is preliminary data.</text>
</comment>
<reference evidence="1 2" key="1">
    <citation type="submission" date="2024-08" db="EMBL/GenBank/DDBJ databases">
        <authorList>
            <person name="Cucini C."/>
            <person name="Frati F."/>
        </authorList>
    </citation>
    <scope>NUCLEOTIDE SEQUENCE [LARGE SCALE GENOMIC DNA]</scope>
</reference>
<proteinExistence type="predicted"/>
<dbReference type="Proteomes" id="UP001642540">
    <property type="component" value="Unassembled WGS sequence"/>
</dbReference>
<protein>
    <submittedName>
        <fullName evidence="1">Uncharacterized protein</fullName>
    </submittedName>
</protein>
<name>A0ABP1QCE1_9HEXA</name>
<organism evidence="1 2">
    <name type="scientific">Orchesella dallaii</name>
    <dbReference type="NCBI Taxonomy" id="48710"/>
    <lineage>
        <taxon>Eukaryota</taxon>
        <taxon>Metazoa</taxon>
        <taxon>Ecdysozoa</taxon>
        <taxon>Arthropoda</taxon>
        <taxon>Hexapoda</taxon>
        <taxon>Collembola</taxon>
        <taxon>Entomobryomorpha</taxon>
        <taxon>Entomobryoidea</taxon>
        <taxon>Orchesellidae</taxon>
        <taxon>Orchesellinae</taxon>
        <taxon>Orchesella</taxon>
    </lineage>
</organism>
<keyword evidence="2" id="KW-1185">Reference proteome</keyword>
<evidence type="ECO:0000313" key="1">
    <source>
        <dbReference type="EMBL" id="CAL8097999.1"/>
    </source>
</evidence>